<name>A0ACB9EBT1_9ASTR</name>
<dbReference type="Proteomes" id="UP001056120">
    <property type="component" value="Linkage Group LG18"/>
</dbReference>
<dbReference type="EMBL" id="CM042035">
    <property type="protein sequence ID" value="KAI3756171.1"/>
    <property type="molecule type" value="Genomic_DNA"/>
</dbReference>
<accession>A0ACB9EBT1</accession>
<protein>
    <submittedName>
        <fullName evidence="1">Uncharacterized protein</fullName>
    </submittedName>
</protein>
<gene>
    <name evidence="1" type="ORF">L1987_55987</name>
</gene>
<evidence type="ECO:0000313" key="1">
    <source>
        <dbReference type="EMBL" id="KAI3756171.1"/>
    </source>
</evidence>
<comment type="caution">
    <text evidence="1">The sequence shown here is derived from an EMBL/GenBank/DDBJ whole genome shotgun (WGS) entry which is preliminary data.</text>
</comment>
<evidence type="ECO:0000313" key="2">
    <source>
        <dbReference type="Proteomes" id="UP001056120"/>
    </source>
</evidence>
<proteinExistence type="predicted"/>
<reference evidence="1 2" key="2">
    <citation type="journal article" date="2022" name="Mol. Ecol. Resour.">
        <title>The genomes of chicory, endive, great burdock and yacon provide insights into Asteraceae paleo-polyploidization history and plant inulin production.</title>
        <authorList>
            <person name="Fan W."/>
            <person name="Wang S."/>
            <person name="Wang H."/>
            <person name="Wang A."/>
            <person name="Jiang F."/>
            <person name="Liu H."/>
            <person name="Zhao H."/>
            <person name="Xu D."/>
            <person name="Zhang Y."/>
        </authorList>
    </citation>
    <scope>NUCLEOTIDE SEQUENCE [LARGE SCALE GENOMIC DNA]</scope>
    <source>
        <strain evidence="2">cv. Yunnan</strain>
        <tissue evidence="1">Leaves</tissue>
    </source>
</reference>
<reference evidence="2" key="1">
    <citation type="journal article" date="2022" name="Mol. Ecol. Resour.">
        <title>The genomes of chicory, endive, great burdock and yacon provide insights into Asteraceae palaeo-polyploidization history and plant inulin production.</title>
        <authorList>
            <person name="Fan W."/>
            <person name="Wang S."/>
            <person name="Wang H."/>
            <person name="Wang A."/>
            <person name="Jiang F."/>
            <person name="Liu H."/>
            <person name="Zhao H."/>
            <person name="Xu D."/>
            <person name="Zhang Y."/>
        </authorList>
    </citation>
    <scope>NUCLEOTIDE SEQUENCE [LARGE SCALE GENOMIC DNA]</scope>
    <source>
        <strain evidence="2">cv. Yunnan</strain>
    </source>
</reference>
<organism evidence="1 2">
    <name type="scientific">Smallanthus sonchifolius</name>
    <dbReference type="NCBI Taxonomy" id="185202"/>
    <lineage>
        <taxon>Eukaryota</taxon>
        <taxon>Viridiplantae</taxon>
        <taxon>Streptophyta</taxon>
        <taxon>Embryophyta</taxon>
        <taxon>Tracheophyta</taxon>
        <taxon>Spermatophyta</taxon>
        <taxon>Magnoliopsida</taxon>
        <taxon>eudicotyledons</taxon>
        <taxon>Gunneridae</taxon>
        <taxon>Pentapetalae</taxon>
        <taxon>asterids</taxon>
        <taxon>campanulids</taxon>
        <taxon>Asterales</taxon>
        <taxon>Asteraceae</taxon>
        <taxon>Asteroideae</taxon>
        <taxon>Heliantheae alliance</taxon>
        <taxon>Millerieae</taxon>
        <taxon>Smallanthus</taxon>
    </lineage>
</organism>
<sequence length="123" mass="14201">MRLMQHNLFAQSLPLATPFLSDPNQPYSLSHHHTFSLLFLHSLKSRFLFLSLFLSLSLVIPSCLLNRRSTKVLSSNKPLSKATWFILNITFISLFCTYWKAVIVCYDSVAFFYKHAHSCRSLS</sequence>
<keyword evidence="2" id="KW-1185">Reference proteome</keyword>